<dbReference type="FunFam" id="3.40.50.300:FF:002276">
    <property type="entry name" value="Torsin, putative"/>
    <property type="match status" value="1"/>
</dbReference>
<dbReference type="Pfam" id="PF21376">
    <property type="entry name" value="TOR1A_C"/>
    <property type="match status" value="1"/>
</dbReference>
<feature type="non-terminal residue" evidence="9">
    <location>
        <position position="1"/>
    </location>
</feature>
<organism evidence="9">
    <name type="scientific">Amblyomma triste</name>
    <name type="common">Neotropical tick</name>
    <dbReference type="NCBI Taxonomy" id="251400"/>
    <lineage>
        <taxon>Eukaryota</taxon>
        <taxon>Metazoa</taxon>
        <taxon>Ecdysozoa</taxon>
        <taxon>Arthropoda</taxon>
        <taxon>Chelicerata</taxon>
        <taxon>Arachnida</taxon>
        <taxon>Acari</taxon>
        <taxon>Parasitiformes</taxon>
        <taxon>Ixodida</taxon>
        <taxon>Ixodoidea</taxon>
        <taxon>Ixodidae</taxon>
        <taxon>Amblyomminae</taxon>
        <taxon>Amblyomma</taxon>
    </lineage>
</organism>
<dbReference type="GO" id="GO:0071218">
    <property type="term" value="P:cellular response to misfolded protein"/>
    <property type="evidence" value="ECO:0007669"/>
    <property type="project" value="TreeGrafter"/>
</dbReference>
<name>A0A023G8U9_AMBTT</name>
<dbReference type="EMBL" id="GBBM01005234">
    <property type="protein sequence ID" value="JAC30184.1"/>
    <property type="molecule type" value="mRNA"/>
</dbReference>
<comment type="similarity">
    <text evidence="2">Belongs to the ClpA/ClpB family. Torsin subfamily.</text>
</comment>
<dbReference type="AlphaFoldDB" id="A0A023G8U9"/>
<dbReference type="GO" id="GO:0005788">
    <property type="term" value="C:endoplasmic reticulum lumen"/>
    <property type="evidence" value="ECO:0007669"/>
    <property type="project" value="UniProtKB-SubCell"/>
</dbReference>
<keyword evidence="6" id="KW-0067">ATP-binding</keyword>
<keyword evidence="5" id="KW-0256">Endoplasmic reticulum</keyword>
<dbReference type="GO" id="GO:0016887">
    <property type="term" value="F:ATP hydrolysis activity"/>
    <property type="evidence" value="ECO:0007669"/>
    <property type="project" value="InterPro"/>
</dbReference>
<evidence type="ECO:0000256" key="1">
    <source>
        <dbReference type="ARBA" id="ARBA00004319"/>
    </source>
</evidence>
<dbReference type="InterPro" id="IPR049337">
    <property type="entry name" value="TOR1A_C"/>
</dbReference>
<dbReference type="GO" id="GO:0005524">
    <property type="term" value="F:ATP binding"/>
    <property type="evidence" value="ECO:0007669"/>
    <property type="project" value="UniProtKB-KW"/>
</dbReference>
<reference evidence="9" key="1">
    <citation type="submission" date="2014-03" db="EMBL/GenBank/DDBJ databases">
        <title>The sialotranscriptome of Amblyomma triste, Amblyomma parvum and Amblyomma cajennense ticks, uncovered by 454-based RNA-seq.</title>
        <authorList>
            <person name="Garcia G.R."/>
            <person name="Gardinassi L.G."/>
            <person name="Ribeiro J.M."/>
            <person name="Anatriello E."/>
            <person name="Ferreira B.R."/>
            <person name="Moreira H.N."/>
            <person name="Mafra C."/>
            <person name="Olegario M.M."/>
            <person name="Szabo P.J."/>
            <person name="Miranda-Santos I.K."/>
            <person name="Maruyama S.R."/>
        </authorList>
    </citation>
    <scope>NUCLEOTIDE SEQUENCE</scope>
    <source>
        <strain evidence="9">Mato Grasso do Sul</strain>
        <tissue evidence="9">Salivary glands</tissue>
    </source>
</reference>
<evidence type="ECO:0000256" key="3">
    <source>
        <dbReference type="ARBA" id="ARBA00022729"/>
    </source>
</evidence>
<evidence type="ECO:0000256" key="5">
    <source>
        <dbReference type="ARBA" id="ARBA00022824"/>
    </source>
</evidence>
<dbReference type="InterPro" id="IPR010448">
    <property type="entry name" value="Torsin"/>
</dbReference>
<comment type="subcellular location">
    <subcellularLocation>
        <location evidence="1">Endoplasmic reticulum lumen</location>
    </subcellularLocation>
</comment>
<dbReference type="PANTHER" id="PTHR10760:SF2">
    <property type="entry name" value="LD13476P-RELATED"/>
    <property type="match status" value="1"/>
</dbReference>
<dbReference type="SUPFAM" id="SSF52540">
    <property type="entry name" value="P-loop containing nucleoside triphosphate hydrolases"/>
    <property type="match status" value="1"/>
</dbReference>
<dbReference type="Pfam" id="PF06309">
    <property type="entry name" value="Torsin"/>
    <property type="match status" value="1"/>
</dbReference>
<protein>
    <recommendedName>
        <fullName evidence="8">Torsin-1A C-terminal domain-containing protein</fullName>
    </recommendedName>
</protein>
<evidence type="ECO:0000313" key="9">
    <source>
        <dbReference type="EMBL" id="JAC30184.1"/>
    </source>
</evidence>
<evidence type="ECO:0000256" key="4">
    <source>
        <dbReference type="ARBA" id="ARBA00022741"/>
    </source>
</evidence>
<dbReference type="InterPro" id="IPR027417">
    <property type="entry name" value="P-loop_NTPase"/>
</dbReference>
<feature type="domain" description="Torsin-1A C-terminal" evidence="8">
    <location>
        <begin position="323"/>
        <end position="377"/>
    </location>
</feature>
<keyword evidence="7" id="KW-0325">Glycoprotein</keyword>
<keyword evidence="3" id="KW-0732">Signal</keyword>
<evidence type="ECO:0000256" key="7">
    <source>
        <dbReference type="ARBA" id="ARBA00023180"/>
    </source>
</evidence>
<evidence type="ECO:0000256" key="6">
    <source>
        <dbReference type="ARBA" id="ARBA00022840"/>
    </source>
</evidence>
<dbReference type="Gene3D" id="3.40.50.300">
    <property type="entry name" value="P-loop containing nucleotide triphosphate hydrolases"/>
    <property type="match status" value="1"/>
</dbReference>
<proteinExistence type="evidence at transcript level"/>
<dbReference type="PANTHER" id="PTHR10760">
    <property type="entry name" value="TORSIN"/>
    <property type="match status" value="1"/>
</dbReference>
<accession>A0A023G8U9</accession>
<evidence type="ECO:0000256" key="2">
    <source>
        <dbReference type="ARBA" id="ARBA00006235"/>
    </source>
</evidence>
<sequence>TPCVPLGDADHADRVDSVAGLNTASLFTSVPSFNETTVIMKFYRESYVCIFLICIWFSLGRRCESLEPVTVSTAIAVGAGLGVSVMYAGWNALKCKTSECCAAPWVTDNIKGLDNTLKFQLHGQPLVHRAVVRALKDHFQNPSPKKALVLSFHGWTGGGKNYASSMIAEALYKEGMNSKYVSLYVANKHFPHQDEVPKYRKTLQKEIEAKVKECGRSLFIFDEIDKMPNGLIDIIKPYLDFHEKLDGVDYRKSIFIFLSNTAGDVIARATLDAWKDGIDRSKVRLNDMEKVIELGSFNEKGGLYRADIVQKNLIDVFVPFLPLERKQIVACIRDEFKRRSRTASDKMIEDIANELDYIPAEYALYSSTGCKKIHNKVAQHLGFSEKI</sequence>
<keyword evidence="4" id="KW-0547">Nucleotide-binding</keyword>
<evidence type="ECO:0000259" key="8">
    <source>
        <dbReference type="Pfam" id="PF21376"/>
    </source>
</evidence>